<gene>
    <name evidence="4" type="ORF">ENI96_05105</name>
</gene>
<dbReference type="AlphaFoldDB" id="A0A831RKZ1"/>
<accession>A0A831RKZ1</accession>
<dbReference type="Proteomes" id="UP000886251">
    <property type="component" value="Unassembled WGS sequence"/>
</dbReference>
<proteinExistence type="predicted"/>
<keyword evidence="2" id="KW-0378">Hydrolase</keyword>
<dbReference type="Gene3D" id="3.90.79.10">
    <property type="entry name" value="Nucleoside Triphosphate Pyrophosphohydrolase"/>
    <property type="match status" value="1"/>
</dbReference>
<protein>
    <submittedName>
        <fullName evidence="4">NUDIX domain-containing protein</fullName>
    </submittedName>
</protein>
<evidence type="ECO:0000313" key="4">
    <source>
        <dbReference type="EMBL" id="HEB95792.1"/>
    </source>
</evidence>
<dbReference type="GO" id="GO:0016787">
    <property type="term" value="F:hydrolase activity"/>
    <property type="evidence" value="ECO:0007669"/>
    <property type="project" value="UniProtKB-KW"/>
</dbReference>
<dbReference type="PANTHER" id="PTHR43046:SF16">
    <property type="entry name" value="ADP-RIBOSE PYROPHOSPHATASE YJHB-RELATED"/>
    <property type="match status" value="1"/>
</dbReference>
<name>A0A831RKZ1_9GAMM</name>
<comment type="cofactor">
    <cofactor evidence="1">
        <name>Mg(2+)</name>
        <dbReference type="ChEBI" id="CHEBI:18420"/>
    </cofactor>
</comment>
<organism evidence="4">
    <name type="scientific">Sedimenticola thiotaurini</name>
    <dbReference type="NCBI Taxonomy" id="1543721"/>
    <lineage>
        <taxon>Bacteria</taxon>
        <taxon>Pseudomonadati</taxon>
        <taxon>Pseudomonadota</taxon>
        <taxon>Gammaproteobacteria</taxon>
        <taxon>Chromatiales</taxon>
        <taxon>Sedimenticolaceae</taxon>
        <taxon>Sedimenticola</taxon>
    </lineage>
</organism>
<dbReference type="PROSITE" id="PS51462">
    <property type="entry name" value="NUDIX"/>
    <property type="match status" value="1"/>
</dbReference>
<dbReference type="PANTHER" id="PTHR43046">
    <property type="entry name" value="GDP-MANNOSE MANNOSYL HYDROLASE"/>
    <property type="match status" value="1"/>
</dbReference>
<sequence length="206" mass="23709">MVAGEGSSVANRLPPGRRAAHFSTVTARGHGSGRFFILCWYRKREEREPRMREYESSIRNSVRAIIVEGPDVLLLRKQDDDGSERYSLPGGAQDPGETLEQALQRECLEEIDCRVRVQRLAAVGDWFKRRSRPPHQWRHQVEFLFHCSVPADYRPANGPHPDRHQVEVVWRPRANLEGLRLLPRRYVRLLQDDGADPGAFYLGCID</sequence>
<evidence type="ECO:0000256" key="1">
    <source>
        <dbReference type="ARBA" id="ARBA00001946"/>
    </source>
</evidence>
<dbReference type="Pfam" id="PF00293">
    <property type="entry name" value="NUDIX"/>
    <property type="match status" value="1"/>
</dbReference>
<reference evidence="4" key="1">
    <citation type="journal article" date="2020" name="mSystems">
        <title>Genome- and Community-Level Interaction Insights into Carbon Utilization and Element Cycling Functions of Hydrothermarchaeota in Hydrothermal Sediment.</title>
        <authorList>
            <person name="Zhou Z."/>
            <person name="Liu Y."/>
            <person name="Xu W."/>
            <person name="Pan J."/>
            <person name="Luo Z.H."/>
            <person name="Li M."/>
        </authorList>
    </citation>
    <scope>NUCLEOTIDE SEQUENCE [LARGE SCALE GENOMIC DNA]</scope>
    <source>
        <strain evidence="4">HyVt-443</strain>
    </source>
</reference>
<feature type="domain" description="Nudix hydrolase" evidence="3">
    <location>
        <begin position="57"/>
        <end position="196"/>
    </location>
</feature>
<dbReference type="InterPro" id="IPR000086">
    <property type="entry name" value="NUDIX_hydrolase_dom"/>
</dbReference>
<dbReference type="EMBL" id="DRKP01000059">
    <property type="protein sequence ID" value="HEB95792.1"/>
    <property type="molecule type" value="Genomic_DNA"/>
</dbReference>
<dbReference type="SUPFAM" id="SSF55811">
    <property type="entry name" value="Nudix"/>
    <property type="match status" value="1"/>
</dbReference>
<evidence type="ECO:0000256" key="2">
    <source>
        <dbReference type="ARBA" id="ARBA00022801"/>
    </source>
</evidence>
<evidence type="ECO:0000259" key="3">
    <source>
        <dbReference type="PROSITE" id="PS51462"/>
    </source>
</evidence>
<dbReference type="InterPro" id="IPR015797">
    <property type="entry name" value="NUDIX_hydrolase-like_dom_sf"/>
</dbReference>
<comment type="caution">
    <text evidence="4">The sequence shown here is derived from an EMBL/GenBank/DDBJ whole genome shotgun (WGS) entry which is preliminary data.</text>
</comment>